<protein>
    <submittedName>
        <fullName evidence="1">Uncharacterized protein</fullName>
    </submittedName>
</protein>
<gene>
    <name evidence="1" type="ORF">GP486_007235</name>
</gene>
<dbReference type="AlphaFoldDB" id="A0A9P8L2X8"/>
<reference evidence="1" key="1">
    <citation type="submission" date="2021-03" db="EMBL/GenBank/DDBJ databases">
        <title>Comparative genomics and phylogenomic investigation of the class Geoglossomycetes provide insights into ecological specialization and systematics.</title>
        <authorList>
            <person name="Melie T."/>
            <person name="Pirro S."/>
            <person name="Miller A.N."/>
            <person name="Quandt A."/>
        </authorList>
    </citation>
    <scope>NUCLEOTIDE SEQUENCE</scope>
    <source>
        <strain evidence="1">CAQ_001_2017</strain>
    </source>
</reference>
<comment type="caution">
    <text evidence="1">The sequence shown here is derived from an EMBL/GenBank/DDBJ whole genome shotgun (WGS) entry which is preliminary data.</text>
</comment>
<dbReference type="Proteomes" id="UP000750711">
    <property type="component" value="Unassembled WGS sequence"/>
</dbReference>
<accession>A0A9P8L2X8</accession>
<dbReference type="EMBL" id="JAGHQM010001939">
    <property type="protein sequence ID" value="KAH0551548.1"/>
    <property type="molecule type" value="Genomic_DNA"/>
</dbReference>
<evidence type="ECO:0000313" key="2">
    <source>
        <dbReference type="Proteomes" id="UP000750711"/>
    </source>
</evidence>
<feature type="non-terminal residue" evidence="1">
    <location>
        <position position="241"/>
    </location>
</feature>
<keyword evidence="2" id="KW-1185">Reference proteome</keyword>
<sequence length="241" mass="27726">MLNQLPAELLSNILSYLVCTSPLPPSSKPRYFDHPVNDDALYPLGNTSRRLQASTREFRTHLLRSRLARISHIDLLLAIWAPPTFFRRRRSATTPHDPPDPHDILLDQDTYAGVDSYLTSLERRSWIAERIADNVLPLLALPSTPDSRGFMTVTVLHLWSVQARYSHDVDGMWDHVRDEATLDVLRDDYVRALPPAFQRAVIDVYNALSRKLKPPFYARERIPGNERMGGEGMWLYRLLVK</sequence>
<name>A0A9P8L2X8_9PEZI</name>
<proteinExistence type="predicted"/>
<evidence type="ECO:0000313" key="1">
    <source>
        <dbReference type="EMBL" id="KAH0551548.1"/>
    </source>
</evidence>
<organism evidence="1 2">
    <name type="scientific">Trichoglossum hirsutum</name>
    <dbReference type="NCBI Taxonomy" id="265104"/>
    <lineage>
        <taxon>Eukaryota</taxon>
        <taxon>Fungi</taxon>
        <taxon>Dikarya</taxon>
        <taxon>Ascomycota</taxon>
        <taxon>Pezizomycotina</taxon>
        <taxon>Geoglossomycetes</taxon>
        <taxon>Geoglossales</taxon>
        <taxon>Geoglossaceae</taxon>
        <taxon>Trichoglossum</taxon>
    </lineage>
</organism>